<dbReference type="InterPro" id="IPR011006">
    <property type="entry name" value="CheY-like_superfamily"/>
</dbReference>
<keyword evidence="11" id="KW-0067">ATP-binding</keyword>
<dbReference type="GO" id="GO:0005524">
    <property type="term" value="F:ATP binding"/>
    <property type="evidence" value="ECO:0007669"/>
    <property type="project" value="UniProtKB-KW"/>
</dbReference>
<protein>
    <recommendedName>
        <fullName evidence="15">Circadian input-output histidine kinase CikA</fullName>
        <ecNumber evidence="4">2.7.13.3</ecNumber>
    </recommendedName>
</protein>
<evidence type="ECO:0000256" key="20">
    <source>
        <dbReference type="SAM" id="SignalP"/>
    </source>
</evidence>
<dbReference type="PANTHER" id="PTHR45339">
    <property type="entry name" value="HYBRID SIGNAL TRANSDUCTION HISTIDINE KINASE J"/>
    <property type="match status" value="1"/>
</dbReference>
<dbReference type="Pfam" id="PF00072">
    <property type="entry name" value="Response_reg"/>
    <property type="match status" value="1"/>
</dbReference>
<evidence type="ECO:0000259" key="21">
    <source>
        <dbReference type="PROSITE" id="PS50109"/>
    </source>
</evidence>
<dbReference type="CDD" id="cd16922">
    <property type="entry name" value="HATPase_EvgS-ArcB-TorS-like"/>
    <property type="match status" value="1"/>
</dbReference>
<dbReference type="PROSITE" id="PS50894">
    <property type="entry name" value="HPT"/>
    <property type="match status" value="1"/>
</dbReference>
<keyword evidence="12 19" id="KW-1133">Transmembrane helix</keyword>
<dbReference type="InterPro" id="IPR004358">
    <property type="entry name" value="Sig_transdc_His_kin-like_C"/>
</dbReference>
<dbReference type="Gene3D" id="1.20.120.160">
    <property type="entry name" value="HPT domain"/>
    <property type="match status" value="1"/>
</dbReference>
<keyword evidence="10" id="KW-0418">Kinase</keyword>
<gene>
    <name evidence="24" type="ORF">P0Y55_15995</name>
</gene>
<evidence type="ECO:0000256" key="11">
    <source>
        <dbReference type="ARBA" id="ARBA00022840"/>
    </source>
</evidence>
<evidence type="ECO:0000256" key="7">
    <source>
        <dbReference type="ARBA" id="ARBA00022679"/>
    </source>
</evidence>
<keyword evidence="5" id="KW-1003">Cell membrane</keyword>
<dbReference type="CDD" id="cd00082">
    <property type="entry name" value="HisKA"/>
    <property type="match status" value="1"/>
</dbReference>
<keyword evidence="18" id="KW-0175">Coiled coil</keyword>
<evidence type="ECO:0000313" key="25">
    <source>
        <dbReference type="Proteomes" id="UP001178662"/>
    </source>
</evidence>
<evidence type="ECO:0000313" key="24">
    <source>
        <dbReference type="EMBL" id="WEK54042.1"/>
    </source>
</evidence>
<evidence type="ECO:0000259" key="22">
    <source>
        <dbReference type="PROSITE" id="PS50110"/>
    </source>
</evidence>
<dbReference type="Pfam" id="PF01627">
    <property type="entry name" value="Hpt"/>
    <property type="match status" value="1"/>
</dbReference>
<feature type="modified residue" description="Phosphohistidine" evidence="16">
    <location>
        <position position="913"/>
    </location>
</feature>
<feature type="domain" description="Histidine kinase" evidence="21">
    <location>
        <begin position="330"/>
        <end position="551"/>
    </location>
</feature>
<name>A0AA95EY30_9BACL</name>
<dbReference type="GO" id="GO:0000155">
    <property type="term" value="F:phosphorelay sensor kinase activity"/>
    <property type="evidence" value="ECO:0007669"/>
    <property type="project" value="InterPro"/>
</dbReference>
<dbReference type="PANTHER" id="PTHR45339:SF1">
    <property type="entry name" value="HYBRID SIGNAL TRANSDUCTION HISTIDINE KINASE J"/>
    <property type="match status" value="1"/>
</dbReference>
<evidence type="ECO:0000256" key="17">
    <source>
        <dbReference type="PROSITE-ProRule" id="PRU00169"/>
    </source>
</evidence>
<feature type="transmembrane region" description="Helical" evidence="19">
    <location>
        <begin position="271"/>
        <end position="293"/>
    </location>
</feature>
<keyword evidence="7" id="KW-0808">Transferase</keyword>
<evidence type="ECO:0000256" key="2">
    <source>
        <dbReference type="ARBA" id="ARBA00004651"/>
    </source>
</evidence>
<keyword evidence="25" id="KW-1185">Reference proteome</keyword>
<evidence type="ECO:0000256" key="16">
    <source>
        <dbReference type="PROSITE-ProRule" id="PRU00110"/>
    </source>
</evidence>
<dbReference type="SUPFAM" id="SSF52172">
    <property type="entry name" value="CheY-like"/>
    <property type="match status" value="2"/>
</dbReference>
<dbReference type="SUPFAM" id="SSF55874">
    <property type="entry name" value="ATPase domain of HSP90 chaperone/DNA topoisomerase II/histidine kinase"/>
    <property type="match status" value="1"/>
</dbReference>
<accession>A0AA95EY30</accession>
<dbReference type="InterPro" id="IPR003594">
    <property type="entry name" value="HATPase_dom"/>
</dbReference>
<feature type="coiled-coil region" evidence="18">
    <location>
        <begin position="296"/>
        <end position="323"/>
    </location>
</feature>
<dbReference type="SUPFAM" id="SSF47384">
    <property type="entry name" value="Homodimeric domain of signal transducing histidine kinase"/>
    <property type="match status" value="1"/>
</dbReference>
<proteinExistence type="inferred from homology"/>
<dbReference type="InterPro" id="IPR003661">
    <property type="entry name" value="HisK_dim/P_dom"/>
</dbReference>
<evidence type="ECO:0000256" key="6">
    <source>
        <dbReference type="ARBA" id="ARBA00022553"/>
    </source>
</evidence>
<dbReference type="Pfam" id="PF00497">
    <property type="entry name" value="SBP_bac_3"/>
    <property type="match status" value="1"/>
</dbReference>
<feature type="domain" description="Response regulatory" evidence="22">
    <location>
        <begin position="572"/>
        <end position="695"/>
    </location>
</feature>
<evidence type="ECO:0000256" key="9">
    <source>
        <dbReference type="ARBA" id="ARBA00022741"/>
    </source>
</evidence>
<keyword evidence="9" id="KW-0547">Nucleotide-binding</keyword>
<evidence type="ECO:0000256" key="13">
    <source>
        <dbReference type="ARBA" id="ARBA00023012"/>
    </source>
</evidence>
<evidence type="ECO:0000256" key="10">
    <source>
        <dbReference type="ARBA" id="ARBA00022777"/>
    </source>
</evidence>
<feature type="domain" description="Response regulatory" evidence="22">
    <location>
        <begin position="722"/>
        <end position="838"/>
    </location>
</feature>
<evidence type="ECO:0000256" key="19">
    <source>
        <dbReference type="SAM" id="Phobius"/>
    </source>
</evidence>
<dbReference type="CDD" id="cd17546">
    <property type="entry name" value="REC_hyHK_CKI1_RcsC-like"/>
    <property type="match status" value="1"/>
</dbReference>
<organism evidence="24 25">
    <name type="scientific">Candidatus Cohnella colombiensis</name>
    <dbReference type="NCBI Taxonomy" id="3121368"/>
    <lineage>
        <taxon>Bacteria</taxon>
        <taxon>Bacillati</taxon>
        <taxon>Bacillota</taxon>
        <taxon>Bacilli</taxon>
        <taxon>Bacillales</taxon>
        <taxon>Paenibacillaceae</taxon>
        <taxon>Cohnella</taxon>
    </lineage>
</organism>
<evidence type="ECO:0000256" key="14">
    <source>
        <dbReference type="ARBA" id="ARBA00023136"/>
    </source>
</evidence>
<evidence type="ECO:0000259" key="23">
    <source>
        <dbReference type="PROSITE" id="PS50894"/>
    </source>
</evidence>
<dbReference type="InterPro" id="IPR001638">
    <property type="entry name" value="Solute-binding_3/MltF_N"/>
</dbReference>
<dbReference type="Pfam" id="PF00512">
    <property type="entry name" value="HisKA"/>
    <property type="match status" value="1"/>
</dbReference>
<evidence type="ECO:0000256" key="3">
    <source>
        <dbReference type="ARBA" id="ARBA00006402"/>
    </source>
</evidence>
<dbReference type="InterPro" id="IPR001789">
    <property type="entry name" value="Sig_transdc_resp-reg_receiver"/>
</dbReference>
<dbReference type="SUPFAM" id="SSF53850">
    <property type="entry name" value="Periplasmic binding protein-like II"/>
    <property type="match status" value="1"/>
</dbReference>
<dbReference type="PRINTS" id="PR00344">
    <property type="entry name" value="BCTRLSENSOR"/>
</dbReference>
<evidence type="ECO:0000256" key="15">
    <source>
        <dbReference type="ARBA" id="ARBA00074306"/>
    </source>
</evidence>
<dbReference type="SUPFAM" id="SSF47226">
    <property type="entry name" value="Histidine-containing phosphotransfer domain, HPT domain"/>
    <property type="match status" value="1"/>
</dbReference>
<comment type="subcellular location">
    <subcellularLocation>
        <location evidence="2">Cell membrane</location>
        <topology evidence="2">Multi-pass membrane protein</topology>
    </subcellularLocation>
</comment>
<dbReference type="InterPro" id="IPR036641">
    <property type="entry name" value="HPT_dom_sf"/>
</dbReference>
<dbReference type="GO" id="GO:0005886">
    <property type="term" value="C:plasma membrane"/>
    <property type="evidence" value="ECO:0007669"/>
    <property type="project" value="UniProtKB-SubCell"/>
</dbReference>
<keyword evidence="14 19" id="KW-0472">Membrane</keyword>
<dbReference type="FunFam" id="3.30.565.10:FF:000010">
    <property type="entry name" value="Sensor histidine kinase RcsC"/>
    <property type="match status" value="1"/>
</dbReference>
<dbReference type="AlphaFoldDB" id="A0AA95EY30"/>
<keyword evidence="6 17" id="KW-0597">Phosphoprotein</keyword>
<dbReference type="Gene3D" id="3.40.190.10">
    <property type="entry name" value="Periplasmic binding protein-like II"/>
    <property type="match status" value="2"/>
</dbReference>
<feature type="modified residue" description="4-aspartylphosphate" evidence="17">
    <location>
        <position position="773"/>
    </location>
</feature>
<dbReference type="PROSITE" id="PS50110">
    <property type="entry name" value="RESPONSE_REGULATORY"/>
    <property type="match status" value="2"/>
</dbReference>
<feature type="modified residue" description="4-aspartylphosphate" evidence="17">
    <location>
        <position position="627"/>
    </location>
</feature>
<dbReference type="Pfam" id="PF02518">
    <property type="entry name" value="HATPase_c"/>
    <property type="match status" value="1"/>
</dbReference>
<dbReference type="InterPro" id="IPR005467">
    <property type="entry name" value="His_kinase_dom"/>
</dbReference>
<evidence type="ECO:0000256" key="5">
    <source>
        <dbReference type="ARBA" id="ARBA00022475"/>
    </source>
</evidence>
<dbReference type="CDD" id="cd01007">
    <property type="entry name" value="PBP2_BvgS_HisK_like"/>
    <property type="match status" value="1"/>
</dbReference>
<feature type="domain" description="HPt" evidence="23">
    <location>
        <begin position="874"/>
        <end position="971"/>
    </location>
</feature>
<evidence type="ECO:0000256" key="4">
    <source>
        <dbReference type="ARBA" id="ARBA00012438"/>
    </source>
</evidence>
<comment type="catalytic activity">
    <reaction evidence="1">
        <text>ATP + protein L-histidine = ADP + protein N-phospho-L-histidine.</text>
        <dbReference type="EC" id="2.7.13.3"/>
    </reaction>
</comment>
<dbReference type="SMART" id="SM00073">
    <property type="entry name" value="HPT"/>
    <property type="match status" value="1"/>
</dbReference>
<dbReference type="CDD" id="cd00088">
    <property type="entry name" value="HPT"/>
    <property type="match status" value="1"/>
</dbReference>
<keyword evidence="13" id="KW-0902">Two-component regulatory system</keyword>
<dbReference type="EC" id="2.7.13.3" evidence="4"/>
<evidence type="ECO:0000256" key="8">
    <source>
        <dbReference type="ARBA" id="ARBA00022692"/>
    </source>
</evidence>
<dbReference type="InterPro" id="IPR036097">
    <property type="entry name" value="HisK_dim/P_sf"/>
</dbReference>
<dbReference type="SMART" id="SM00388">
    <property type="entry name" value="HisKA"/>
    <property type="match status" value="1"/>
</dbReference>
<dbReference type="InterPro" id="IPR036890">
    <property type="entry name" value="HATPase_C_sf"/>
</dbReference>
<dbReference type="EMBL" id="CP119317">
    <property type="protein sequence ID" value="WEK54042.1"/>
    <property type="molecule type" value="Genomic_DNA"/>
</dbReference>
<feature type="chain" id="PRO_5041742768" description="Circadian input-output histidine kinase CikA" evidence="20">
    <location>
        <begin position="24"/>
        <end position="977"/>
    </location>
</feature>
<dbReference type="Proteomes" id="UP001178662">
    <property type="component" value="Chromosome"/>
</dbReference>
<evidence type="ECO:0000256" key="12">
    <source>
        <dbReference type="ARBA" id="ARBA00022989"/>
    </source>
</evidence>
<dbReference type="Gene3D" id="3.40.50.2300">
    <property type="match status" value="2"/>
</dbReference>
<keyword evidence="20" id="KW-0732">Signal</keyword>
<evidence type="ECO:0000256" key="18">
    <source>
        <dbReference type="SAM" id="Coils"/>
    </source>
</evidence>
<reference evidence="24" key="1">
    <citation type="submission" date="2023-03" db="EMBL/GenBank/DDBJ databases">
        <title>Andean soil-derived lignocellulolytic bacterial consortium as a source of novel taxa and putative plastic-active enzymes.</title>
        <authorList>
            <person name="Diaz-Garcia L."/>
            <person name="Chuvochina M."/>
            <person name="Feuerriegel G."/>
            <person name="Bunk B."/>
            <person name="Sproer C."/>
            <person name="Streit W.R."/>
            <person name="Rodriguez L.M."/>
            <person name="Overmann J."/>
            <person name="Jimenez D.J."/>
        </authorList>
    </citation>
    <scope>NUCLEOTIDE SEQUENCE</scope>
    <source>
        <strain evidence="24">MAG 2441</strain>
    </source>
</reference>
<sequence length="977" mass="110972">MYIRSAIIAWISLLLFGTMPVHANSPKVELTEAEQSFIVAHPTIYLGVDPKFVPFEFIDSDGIYKGITPDFIELIEQRTGLNLVQVEGLTWKEAYDRAINNEIDVLPSVSKSSAREEHFSFSIPYYTFQRVLVTRDDNDKVESFESLLGQKIAVQENSSHHNFLKSIGYSKISLYETVEGALAAVTNGSEQAFIGNLATSTYLIREYGFTHLKVVTMNSPGDQQLYFAIRKDWPLLLSIINKGLASITEQERLEIQGRWIKIDSKVDYSELFEVIAIAVAFIVLMTLVSWYWIRKLKNEVRERKSAEQALVFAKEEAEIANEEKSTFLARMSHEIRTPLNAITGMIYLMKKTEISTTQKLYMDKIQQASKNMLAMINDVLDFSKIEADRIEIERTSFNLDTLLHHVMNIISFKIEEQNIEFIIDKEPSLPSAYYGDSKRIGQVFINLINNAIKFTPSGQVSVTIRKAADYGNQVILECSVKDSGIGMSEEQIRHLFEPFVQGDASINRRFGGTGLGLSIVKNLLDRMGGEVSVHSVLGEGSTFVVKLQLEVDRDQEANERQQRVEMFIHKIRVLVLEKNQIHANLLRQYLNAFNMSVEVILSEDVVVERLQNKATSNQAPYDLLIVDYDTPMNKGLQFIESIQQDDVIKVKPKTMLLFPLAREDLFDEIEQWKIDIGITKPIIPSTLYNGIVEIFKDNLLEESTANYGELGAPDRSSRSKFQLLIVEDNKTNQFIARTILEQAGFNVRLAENGAEGVAIFLEQRERINLILMDLHMPTMDGYEATRLIRKEDAKVPIIAMTADAIVGVKEKCLQAGVSDFVSKPFDPEQLINKLDEMIKPLEPESDHRAEVAVASQQEEPILDRSYGLMLLGNKEQLYKRIIKNYCEDNVNVGEMLLRSLDERDYHEAIQIAHKVKGSSGNIGANKMYKVASALQQALSDRDEERIYELAQRFVATFAELYREVEQYTADIGSEESE</sequence>
<dbReference type="SMART" id="SM00387">
    <property type="entry name" value="HATPase_c"/>
    <property type="match status" value="1"/>
</dbReference>
<dbReference type="Gene3D" id="3.30.565.10">
    <property type="entry name" value="Histidine kinase-like ATPase, C-terminal domain"/>
    <property type="match status" value="1"/>
</dbReference>
<comment type="similarity">
    <text evidence="3">In the N-terminal section; belongs to the phytochrome family.</text>
</comment>
<dbReference type="SMART" id="SM00448">
    <property type="entry name" value="REC"/>
    <property type="match status" value="1"/>
</dbReference>
<evidence type="ECO:0000256" key="1">
    <source>
        <dbReference type="ARBA" id="ARBA00000085"/>
    </source>
</evidence>
<keyword evidence="8 19" id="KW-0812">Transmembrane</keyword>
<dbReference type="Gene3D" id="1.10.287.130">
    <property type="match status" value="1"/>
</dbReference>
<dbReference type="InterPro" id="IPR008207">
    <property type="entry name" value="Sig_transdc_His_kin_Hpt_dom"/>
</dbReference>
<dbReference type="SMART" id="SM00062">
    <property type="entry name" value="PBPb"/>
    <property type="match status" value="1"/>
</dbReference>
<feature type="signal peptide" evidence="20">
    <location>
        <begin position="1"/>
        <end position="23"/>
    </location>
</feature>
<dbReference type="PROSITE" id="PS50109">
    <property type="entry name" value="HIS_KIN"/>
    <property type="match status" value="1"/>
</dbReference>